<dbReference type="Pfam" id="PF01040">
    <property type="entry name" value="UbiA"/>
    <property type="match status" value="1"/>
</dbReference>
<organism evidence="9 10">
    <name type="scientific">Smittium culicis</name>
    <dbReference type="NCBI Taxonomy" id="133412"/>
    <lineage>
        <taxon>Eukaryota</taxon>
        <taxon>Fungi</taxon>
        <taxon>Fungi incertae sedis</taxon>
        <taxon>Zoopagomycota</taxon>
        <taxon>Kickxellomycotina</taxon>
        <taxon>Harpellomycetes</taxon>
        <taxon>Harpellales</taxon>
        <taxon>Legeriomycetaceae</taxon>
        <taxon>Smittium</taxon>
    </lineage>
</organism>
<evidence type="ECO:0000256" key="3">
    <source>
        <dbReference type="ARBA" id="ARBA00005985"/>
    </source>
</evidence>
<dbReference type="PANTHER" id="PTHR11048:SF28">
    <property type="entry name" value="4-HYDROXYBENZOATE POLYPRENYLTRANSFERASE, MITOCHONDRIAL"/>
    <property type="match status" value="1"/>
</dbReference>
<dbReference type="AlphaFoldDB" id="A0A1R1YE70"/>
<evidence type="ECO:0000256" key="4">
    <source>
        <dbReference type="ARBA" id="ARBA00022679"/>
    </source>
</evidence>
<dbReference type="PANTHER" id="PTHR11048">
    <property type="entry name" value="PRENYLTRANSFERASES"/>
    <property type="match status" value="1"/>
</dbReference>
<dbReference type="GO" id="GO:0008412">
    <property type="term" value="F:4-hydroxybenzoate polyprenyltransferase activity"/>
    <property type="evidence" value="ECO:0007669"/>
    <property type="project" value="TreeGrafter"/>
</dbReference>
<protein>
    <submittedName>
        <fullName evidence="9">4-hydroxybenzoate polyprenyltransferase, mitochondrial</fullName>
    </submittedName>
</protein>
<dbReference type="EMBL" id="LSSN01000202">
    <property type="protein sequence ID" value="OMJ25228.1"/>
    <property type="molecule type" value="Genomic_DNA"/>
</dbReference>
<dbReference type="OrthoDB" id="18170at2759"/>
<accession>A0A1R1YE70</accession>
<keyword evidence="10" id="KW-1185">Reference proteome</keyword>
<comment type="caution">
    <text evidence="9">The sequence shown here is derived from an EMBL/GenBank/DDBJ whole genome shotgun (WGS) entry which is preliminary data.</text>
</comment>
<feature type="transmembrane region" description="Helical" evidence="8">
    <location>
        <begin position="127"/>
        <end position="144"/>
    </location>
</feature>
<evidence type="ECO:0000256" key="6">
    <source>
        <dbReference type="ARBA" id="ARBA00022989"/>
    </source>
</evidence>
<comment type="similarity">
    <text evidence="3">Belongs to the UbiA prenyltransferase family.</text>
</comment>
<evidence type="ECO:0000256" key="8">
    <source>
        <dbReference type="SAM" id="Phobius"/>
    </source>
</evidence>
<keyword evidence="6 8" id="KW-1133">Transmembrane helix</keyword>
<comment type="cofactor">
    <cofactor evidence="1">
        <name>Mg(2+)</name>
        <dbReference type="ChEBI" id="CHEBI:18420"/>
    </cofactor>
</comment>
<name>A0A1R1YE70_9FUNG</name>
<keyword evidence="5 8" id="KW-0812">Transmembrane</keyword>
<dbReference type="Proteomes" id="UP000187283">
    <property type="component" value="Unassembled WGS sequence"/>
</dbReference>
<dbReference type="InterPro" id="IPR039653">
    <property type="entry name" value="Prenyltransferase"/>
</dbReference>
<dbReference type="GO" id="GO:0006744">
    <property type="term" value="P:ubiquinone biosynthetic process"/>
    <property type="evidence" value="ECO:0007669"/>
    <property type="project" value="TreeGrafter"/>
</dbReference>
<evidence type="ECO:0000256" key="7">
    <source>
        <dbReference type="ARBA" id="ARBA00023136"/>
    </source>
</evidence>
<evidence type="ECO:0000256" key="2">
    <source>
        <dbReference type="ARBA" id="ARBA00004141"/>
    </source>
</evidence>
<feature type="transmembrane region" description="Helical" evidence="8">
    <location>
        <begin position="7"/>
        <end position="28"/>
    </location>
</feature>
<keyword evidence="4 9" id="KW-0808">Transferase</keyword>
<keyword evidence="7 8" id="KW-0472">Membrane</keyword>
<evidence type="ECO:0000313" key="9">
    <source>
        <dbReference type="EMBL" id="OMJ25228.1"/>
    </source>
</evidence>
<evidence type="ECO:0000313" key="10">
    <source>
        <dbReference type="Proteomes" id="UP000187283"/>
    </source>
</evidence>
<comment type="subcellular location">
    <subcellularLocation>
        <location evidence="2">Membrane</location>
        <topology evidence="2">Multi-pass membrane protein</topology>
    </subcellularLocation>
</comment>
<dbReference type="GO" id="GO:0005743">
    <property type="term" value="C:mitochondrial inner membrane"/>
    <property type="evidence" value="ECO:0007669"/>
    <property type="project" value="TreeGrafter"/>
</dbReference>
<proteinExistence type="inferred from homology"/>
<evidence type="ECO:0000256" key="5">
    <source>
        <dbReference type="ARBA" id="ARBA00022692"/>
    </source>
</evidence>
<feature type="transmembrane region" description="Helical" evidence="8">
    <location>
        <begin position="68"/>
        <end position="86"/>
    </location>
</feature>
<dbReference type="STRING" id="133412.A0A1R1YE70"/>
<gene>
    <name evidence="9" type="ORF">AYI70_g1030</name>
</gene>
<feature type="transmembrane region" description="Helical" evidence="8">
    <location>
        <begin position="91"/>
        <end position="107"/>
    </location>
</feature>
<evidence type="ECO:0000256" key="1">
    <source>
        <dbReference type="ARBA" id="ARBA00001946"/>
    </source>
</evidence>
<dbReference type="InterPro" id="IPR000537">
    <property type="entry name" value="UbiA_prenyltransferase"/>
</dbReference>
<sequence>MTFNWGALLGWSAMTGSLDLAVVAPLYLSGISWTLVYDTVYAHQDKADDVQVGVKSTALLFGAQTKPVLAAFSFTTIALLAASGYFNQSSYLFYTIACGAGSAHLFWLLRGVDLNSTASCWKAFTSYSWFGFIVFFALVCDYSYRSFFNPKQPEENILVHNTHPYATDK</sequence>
<dbReference type="Gene3D" id="1.20.120.1780">
    <property type="entry name" value="UbiA prenyltransferase"/>
    <property type="match status" value="1"/>
</dbReference>
<reference evidence="9 10" key="1">
    <citation type="submission" date="2017-01" db="EMBL/GenBank/DDBJ databases">
        <authorList>
            <person name="Mah S.A."/>
            <person name="Swanson W.J."/>
            <person name="Moy G.W."/>
            <person name="Vacquier V.D."/>
        </authorList>
    </citation>
    <scope>NUCLEOTIDE SEQUENCE [LARGE SCALE GENOMIC DNA]</scope>
    <source>
        <strain evidence="9 10">GSMNP</strain>
    </source>
</reference>
<dbReference type="FunFam" id="1.20.120.1780:FF:000001">
    <property type="entry name" value="4-hydroxybenzoate octaprenyltransferase"/>
    <property type="match status" value="1"/>
</dbReference>